<organism evidence="1 2">
    <name type="scientific">Albidovulum aquaemixtae</name>
    <dbReference type="NCBI Taxonomy" id="1542388"/>
    <lineage>
        <taxon>Bacteria</taxon>
        <taxon>Pseudomonadati</taxon>
        <taxon>Pseudomonadota</taxon>
        <taxon>Alphaproteobacteria</taxon>
        <taxon>Rhodobacterales</taxon>
        <taxon>Paracoccaceae</taxon>
        <taxon>Albidovulum</taxon>
    </lineage>
</organism>
<sequence length="72" mass="7487">MDAALGDIGHVYLHCGIHACSAVLTFEPVPATKTVCASANAYAASDDVVLTERSATAVRNADYGAEIVKRHA</sequence>
<dbReference type="AlphaFoldDB" id="A0A2R8BNS9"/>
<dbReference type="Proteomes" id="UP000244924">
    <property type="component" value="Unassembled WGS sequence"/>
</dbReference>
<protein>
    <submittedName>
        <fullName evidence="1">Uncharacterized protein</fullName>
    </submittedName>
</protein>
<dbReference type="RefSeq" id="WP_108855002.1">
    <property type="nucleotide sequence ID" value="NZ_OMOQ01000007.1"/>
</dbReference>
<evidence type="ECO:0000313" key="2">
    <source>
        <dbReference type="Proteomes" id="UP000244924"/>
    </source>
</evidence>
<proteinExistence type="predicted"/>
<gene>
    <name evidence="1" type="ORF">DEA8626_04042</name>
</gene>
<evidence type="ECO:0000313" key="1">
    <source>
        <dbReference type="EMBL" id="SPH25007.1"/>
    </source>
</evidence>
<keyword evidence="2" id="KW-1185">Reference proteome</keyword>
<dbReference type="EMBL" id="OMOQ01000007">
    <property type="protein sequence ID" value="SPH25007.1"/>
    <property type="molecule type" value="Genomic_DNA"/>
</dbReference>
<accession>A0A2R8BNS9</accession>
<name>A0A2R8BNS9_9RHOB</name>
<reference evidence="1 2" key="1">
    <citation type="submission" date="2018-03" db="EMBL/GenBank/DDBJ databases">
        <authorList>
            <person name="Keele B.F."/>
        </authorList>
    </citation>
    <scope>NUCLEOTIDE SEQUENCE [LARGE SCALE GENOMIC DNA]</scope>
    <source>
        <strain evidence="1 2">CECT 8626</strain>
    </source>
</reference>